<organism evidence="2 3">
    <name type="scientific">Mesorhizobium newzealandense</name>
    <dbReference type="NCBI Taxonomy" id="1300302"/>
    <lineage>
        <taxon>Bacteria</taxon>
        <taxon>Pseudomonadati</taxon>
        <taxon>Pseudomonadota</taxon>
        <taxon>Alphaproteobacteria</taxon>
        <taxon>Hyphomicrobiales</taxon>
        <taxon>Phyllobacteriaceae</taxon>
        <taxon>Mesorhizobium</taxon>
    </lineage>
</organism>
<accession>A0ABW4UNI7</accession>
<comment type="caution">
    <text evidence="2">The sequence shown here is derived from an EMBL/GenBank/DDBJ whole genome shotgun (WGS) entry which is preliminary data.</text>
</comment>
<dbReference type="RefSeq" id="WP_379106435.1">
    <property type="nucleotide sequence ID" value="NZ_JBHUGZ010000030.1"/>
</dbReference>
<evidence type="ECO:0000313" key="2">
    <source>
        <dbReference type="EMBL" id="MFD1987975.1"/>
    </source>
</evidence>
<feature type="coiled-coil region" evidence="1">
    <location>
        <begin position="292"/>
        <end position="319"/>
    </location>
</feature>
<proteinExistence type="predicted"/>
<keyword evidence="3" id="KW-1185">Reference proteome</keyword>
<dbReference type="EMBL" id="JBHUGZ010000030">
    <property type="protein sequence ID" value="MFD1987975.1"/>
    <property type="molecule type" value="Genomic_DNA"/>
</dbReference>
<keyword evidence="1" id="KW-0175">Coiled coil</keyword>
<evidence type="ECO:0008006" key="4">
    <source>
        <dbReference type="Google" id="ProtNLM"/>
    </source>
</evidence>
<evidence type="ECO:0000256" key="1">
    <source>
        <dbReference type="SAM" id="Coils"/>
    </source>
</evidence>
<reference evidence="3" key="1">
    <citation type="journal article" date="2019" name="Int. J. Syst. Evol. Microbiol.">
        <title>The Global Catalogue of Microorganisms (GCM) 10K type strain sequencing project: providing services to taxonomists for standard genome sequencing and annotation.</title>
        <authorList>
            <consortium name="The Broad Institute Genomics Platform"/>
            <consortium name="The Broad Institute Genome Sequencing Center for Infectious Disease"/>
            <person name="Wu L."/>
            <person name="Ma J."/>
        </authorList>
    </citation>
    <scope>NUCLEOTIDE SEQUENCE [LARGE SCALE GENOMIC DNA]</scope>
    <source>
        <strain evidence="3">CGMCC 1.16225</strain>
    </source>
</reference>
<evidence type="ECO:0000313" key="3">
    <source>
        <dbReference type="Proteomes" id="UP001597405"/>
    </source>
</evidence>
<name>A0ABW4UNI7_9HYPH</name>
<dbReference type="Proteomes" id="UP001597405">
    <property type="component" value="Unassembled WGS sequence"/>
</dbReference>
<sequence>MSKSIAAIEKHTALAAGTLKTFVGGLAAGVGLTALASLGGAFDKLKETISEYDEIATNAKQTGLKPETYQALGFAAKQANVEQESFNSALTIFAKNAGLAEHGTGALYAGLKNLNPQLLQNIINAKDQEERLKLVADAMAQTTDATQKAALAAVVFGKGGVEMARFLDQGRASIDAMKKSARDLGIIIPDDLLQRAGELDDKLDVLAKVTHVQLGEALINLAPLLVDAAAGFANLSKEINNGSAAVDKFINDPSWASFNELLVALGSAPIREGSVLDRLAKGNLVAPGSADVSELTKGIDFLEQKLAELKAQAEQGANVKVEIDDATSSLNDLKARLLEVQGVGVSAANEISAGFAEAFRAAENASMEALASMRGTTTGALPNVTRYGGDPNSITLPGKGAPVVQNNANSSGVNVTKYSSETADNTSTTADNVSKLDRNTKGYLRDLSNDMGQYSQQQVQQEQITISKLSDVVRGNIGGLSSSILAALVAGGGPGKAGGIGPGAYAFGDAFDPSIGSYISSWGVGSVERPSLQFPSTASDGSSNTDVSVAQPGNSFTLNYHAAAGESTDTAKQRAREMYDELINAAASA</sequence>
<gene>
    <name evidence="2" type="ORF">ACFSOZ_36765</name>
</gene>
<protein>
    <recommendedName>
        <fullName evidence="4">Bacteriophage tail tape measure N-terminal domain-containing protein</fullName>
    </recommendedName>
</protein>